<dbReference type="Gene3D" id="3.40.960.10">
    <property type="entry name" value="VSR Endonuclease"/>
    <property type="match status" value="1"/>
</dbReference>
<dbReference type="SUPFAM" id="SSF52980">
    <property type="entry name" value="Restriction endonuclease-like"/>
    <property type="match status" value="1"/>
</dbReference>
<dbReference type="InterPro" id="IPR011335">
    <property type="entry name" value="Restrct_endonuc-II-like"/>
</dbReference>
<evidence type="ECO:0000313" key="3">
    <source>
        <dbReference type="Proteomes" id="UP001320460"/>
    </source>
</evidence>
<protein>
    <recommendedName>
        <fullName evidence="1">DUF559 domain-containing protein</fullName>
    </recommendedName>
</protein>
<evidence type="ECO:0000313" key="2">
    <source>
        <dbReference type="EMBL" id="BDD49338.1"/>
    </source>
</evidence>
<feature type="domain" description="DUF559" evidence="1">
    <location>
        <begin position="22"/>
        <end position="127"/>
    </location>
</feature>
<dbReference type="Pfam" id="PF04480">
    <property type="entry name" value="DUF559"/>
    <property type="match status" value="1"/>
</dbReference>
<dbReference type="Proteomes" id="UP001320460">
    <property type="component" value="Chromosome"/>
</dbReference>
<proteinExistence type="predicted"/>
<gene>
    <name evidence="2" type="primary">ycjD</name>
    <name evidence="2" type="ORF">PDTA9734_08250</name>
</gene>
<dbReference type="InterPro" id="IPR047216">
    <property type="entry name" value="Endonuclease_DUF559_bact"/>
</dbReference>
<dbReference type="PANTHER" id="PTHR38590">
    <property type="entry name" value="BLL0828 PROTEIN"/>
    <property type="match status" value="1"/>
</dbReference>
<dbReference type="InterPro" id="IPR007569">
    <property type="entry name" value="DUF559"/>
</dbReference>
<keyword evidence="3" id="KW-1185">Reference proteome</keyword>
<dbReference type="PANTHER" id="PTHR38590:SF1">
    <property type="entry name" value="BLL0828 PROTEIN"/>
    <property type="match status" value="1"/>
</dbReference>
<organism evidence="2 3">
    <name type="scientific">Phytobacter diazotrophicus</name>
    <dbReference type="NCBI Taxonomy" id="395631"/>
    <lineage>
        <taxon>Bacteria</taxon>
        <taxon>Pseudomonadati</taxon>
        <taxon>Pseudomonadota</taxon>
        <taxon>Gammaproteobacteria</taxon>
        <taxon>Enterobacterales</taxon>
        <taxon>Enterobacteriaceae</taxon>
        <taxon>Phytobacter</taxon>
    </lineage>
</organism>
<accession>A0ABM7VQM3</accession>
<evidence type="ECO:0000259" key="1">
    <source>
        <dbReference type="Pfam" id="PF04480"/>
    </source>
</evidence>
<dbReference type="EMBL" id="AP025334">
    <property type="protein sequence ID" value="BDD49338.1"/>
    <property type="molecule type" value="Genomic_DNA"/>
</dbReference>
<reference evidence="2 3" key="1">
    <citation type="submission" date="2021-12" db="EMBL/GenBank/DDBJ databases">
        <title>Complete genome sequence of Phytobacter diazotrophicus TA9734.</title>
        <authorList>
            <person name="Kubota H."/>
            <person name="Nakayama Y."/>
            <person name="Ariyoshi T."/>
        </authorList>
    </citation>
    <scope>NUCLEOTIDE SEQUENCE [LARGE SCALE GENOMIC DNA]</scope>
    <source>
        <strain evidence="2 3">TA9734</strain>
    </source>
</reference>
<name>A0ABM7VQM3_9ENTR</name>
<sequence length="137" mass="16704">MSAEGCGETGREWQSVGMEIIRSHAKQLRRELTQEERRLWYLLRSRRFSRYKFRRQHPVGHYILDFACCEARLAIELDGGQHDEWYEYDVQRTVWLNKKGWMIMRFWNNELWQNEEAVLERIFETLQMLLPSPRPSP</sequence>
<dbReference type="CDD" id="cd01038">
    <property type="entry name" value="Endonuclease_DUF559"/>
    <property type="match status" value="1"/>
</dbReference>